<dbReference type="AlphaFoldDB" id="A0AAQ3S4P6"/>
<evidence type="ECO:0000313" key="1">
    <source>
        <dbReference type="EMBL" id="WVZ19269.1"/>
    </source>
</evidence>
<name>A0AAQ3S4P6_VIGMU</name>
<dbReference type="Proteomes" id="UP001374535">
    <property type="component" value="Chromosome 2"/>
</dbReference>
<gene>
    <name evidence="1" type="ORF">V8G54_006591</name>
</gene>
<protein>
    <submittedName>
        <fullName evidence="1">Uncharacterized protein</fullName>
    </submittedName>
</protein>
<dbReference type="EMBL" id="CP144699">
    <property type="protein sequence ID" value="WVZ19269.1"/>
    <property type="molecule type" value="Genomic_DNA"/>
</dbReference>
<accession>A0AAQ3S4P6</accession>
<evidence type="ECO:0000313" key="2">
    <source>
        <dbReference type="Proteomes" id="UP001374535"/>
    </source>
</evidence>
<keyword evidence="2" id="KW-1185">Reference proteome</keyword>
<organism evidence="1 2">
    <name type="scientific">Vigna mungo</name>
    <name type="common">Black gram</name>
    <name type="synonym">Phaseolus mungo</name>
    <dbReference type="NCBI Taxonomy" id="3915"/>
    <lineage>
        <taxon>Eukaryota</taxon>
        <taxon>Viridiplantae</taxon>
        <taxon>Streptophyta</taxon>
        <taxon>Embryophyta</taxon>
        <taxon>Tracheophyta</taxon>
        <taxon>Spermatophyta</taxon>
        <taxon>Magnoliopsida</taxon>
        <taxon>eudicotyledons</taxon>
        <taxon>Gunneridae</taxon>
        <taxon>Pentapetalae</taxon>
        <taxon>rosids</taxon>
        <taxon>fabids</taxon>
        <taxon>Fabales</taxon>
        <taxon>Fabaceae</taxon>
        <taxon>Papilionoideae</taxon>
        <taxon>50 kb inversion clade</taxon>
        <taxon>NPAAA clade</taxon>
        <taxon>indigoferoid/millettioid clade</taxon>
        <taxon>Phaseoleae</taxon>
        <taxon>Vigna</taxon>
    </lineage>
</organism>
<reference evidence="1 2" key="1">
    <citation type="journal article" date="2023" name="Life. Sci Alliance">
        <title>Evolutionary insights into 3D genome organization and epigenetic landscape of Vigna mungo.</title>
        <authorList>
            <person name="Junaid A."/>
            <person name="Singh B."/>
            <person name="Bhatia S."/>
        </authorList>
    </citation>
    <scope>NUCLEOTIDE SEQUENCE [LARGE SCALE GENOMIC DNA]</scope>
    <source>
        <strain evidence="1">Urdbean</strain>
    </source>
</reference>
<feature type="non-terminal residue" evidence="1">
    <location>
        <position position="1"/>
    </location>
</feature>
<sequence>SHGNLPKFLKVKLNDGVHKHLGIHSGVPFGNVHNVGFQHNGVNLTVLVELVHRRHGAVVMEPVFAADHAEAEKVVDVVENLEALGAGGGREAGHDGDLTDATDAAVAGAHVAALDEVLVLLRVVEASNEGPDGVRGSLDTLRYDGGADFGGWRELVVRVDGGLKFGEFL</sequence>
<proteinExistence type="predicted"/>